<feature type="compositionally biased region" description="Low complexity" evidence="6">
    <location>
        <begin position="31"/>
        <end position="45"/>
    </location>
</feature>
<accession>A0A841UCW9</accession>
<proteinExistence type="predicted"/>
<gene>
    <name evidence="8" type="ORF">H7B90_30700</name>
</gene>
<dbReference type="RefSeq" id="WP_185139722.1">
    <property type="nucleotide sequence ID" value="NZ_JACJVR010000140.1"/>
</dbReference>
<comment type="caution">
    <text evidence="8">The sequence shown here is derived from an EMBL/GenBank/DDBJ whole genome shotgun (WGS) entry which is preliminary data.</text>
</comment>
<dbReference type="Proteomes" id="UP000553776">
    <property type="component" value="Unassembled WGS sequence"/>
</dbReference>
<keyword evidence="9" id="KW-1185">Reference proteome</keyword>
<dbReference type="EMBL" id="JACJVR010000140">
    <property type="protein sequence ID" value="MBB6695771.1"/>
    <property type="molecule type" value="Genomic_DNA"/>
</dbReference>
<keyword evidence="4" id="KW-0564">Palmitate</keyword>
<feature type="region of interest" description="Disordered" evidence="6">
    <location>
        <begin position="30"/>
        <end position="53"/>
    </location>
</feature>
<name>A0A841UCW9_9BACL</name>
<evidence type="ECO:0000313" key="8">
    <source>
        <dbReference type="EMBL" id="MBB6695771.1"/>
    </source>
</evidence>
<dbReference type="Pfam" id="PF01547">
    <property type="entry name" value="SBP_bac_1"/>
    <property type="match status" value="1"/>
</dbReference>
<protein>
    <submittedName>
        <fullName evidence="8">Extracellular solute-binding protein</fullName>
    </submittedName>
</protein>
<keyword evidence="1" id="KW-1003">Cell membrane</keyword>
<organism evidence="8 9">
    <name type="scientific">Cohnella xylanilytica</name>
    <dbReference type="NCBI Taxonomy" id="557555"/>
    <lineage>
        <taxon>Bacteria</taxon>
        <taxon>Bacillati</taxon>
        <taxon>Bacillota</taxon>
        <taxon>Bacilli</taxon>
        <taxon>Bacillales</taxon>
        <taxon>Paenibacillaceae</taxon>
        <taxon>Cohnella</taxon>
    </lineage>
</organism>
<evidence type="ECO:0000256" key="1">
    <source>
        <dbReference type="ARBA" id="ARBA00022475"/>
    </source>
</evidence>
<keyword evidence="3" id="KW-0472">Membrane</keyword>
<dbReference type="SUPFAM" id="SSF53850">
    <property type="entry name" value="Periplasmic binding protein-like II"/>
    <property type="match status" value="1"/>
</dbReference>
<evidence type="ECO:0000256" key="2">
    <source>
        <dbReference type="ARBA" id="ARBA00022729"/>
    </source>
</evidence>
<dbReference type="InterPro" id="IPR050490">
    <property type="entry name" value="Bact_solute-bd_prot1"/>
</dbReference>
<evidence type="ECO:0000256" key="6">
    <source>
        <dbReference type="SAM" id="MobiDB-lite"/>
    </source>
</evidence>
<dbReference type="PANTHER" id="PTHR43649">
    <property type="entry name" value="ARABINOSE-BINDING PROTEIN-RELATED"/>
    <property type="match status" value="1"/>
</dbReference>
<keyword evidence="2 7" id="KW-0732">Signal</keyword>
<sequence length="564" mass="62787">MPRKKTLSLVLAAVMSFVLVLAGCSSDKAGDPAAQASPGSSGSPQKDPNLNPVGTYPIVKEKVTLKVLAPQLPDVIDFSTNGMTKWLEEKTNVHLEWQTYQANQPEQLNIILASGDFPDLFIGTSLSAVNEQKYGVEQRLFLPLQDYIENDTVYLKKLLGERPDLKGYLTATDGNIYGLPTVNECYHCMYGNKYWINQSWLDKLGLKTPTTTDELFDVLKAFKERDPNGNGKPDEVPLAGASSGGWHHIVDSFLTNAFFLSNDEDVLNMVLKDGKIQSNVVTPEYRDSLMYLHKLYENGLLYNASFTQSVDQLKQLANSEEEVLGAFPAGAIVNIIDGAGNPERYKHYTALAPLKGPGGVQYSTYYSNFPYAAGSFIISAKSKHPEVAIRVADLFFNPDKEYGEGTLWRKAEPGEVGITGLPARTKRLKPYSNEPQNDTWSYIGEPFQTSEARLSDAVDPSIDPYSPEGLEKLLMRETKDKYEPYAPKDVSLMPSLKLLSEEMDVLSTLRVELENYAKESKVKFIMGNLNFESDWDAYVSGMDRIGLGKAIGIYQIAYERQFKS</sequence>
<evidence type="ECO:0000256" key="5">
    <source>
        <dbReference type="ARBA" id="ARBA00023288"/>
    </source>
</evidence>
<evidence type="ECO:0000256" key="7">
    <source>
        <dbReference type="SAM" id="SignalP"/>
    </source>
</evidence>
<dbReference type="Gene3D" id="3.40.190.10">
    <property type="entry name" value="Periplasmic binding protein-like II"/>
    <property type="match status" value="2"/>
</dbReference>
<feature type="signal peptide" evidence="7">
    <location>
        <begin position="1"/>
        <end position="22"/>
    </location>
</feature>
<dbReference type="InterPro" id="IPR006059">
    <property type="entry name" value="SBP"/>
</dbReference>
<dbReference type="PANTHER" id="PTHR43649:SF33">
    <property type="entry name" value="POLYGALACTURONAN_RHAMNOGALACTURONAN-BINDING PROTEIN YTCQ"/>
    <property type="match status" value="1"/>
</dbReference>
<dbReference type="AlphaFoldDB" id="A0A841UCW9"/>
<evidence type="ECO:0000256" key="4">
    <source>
        <dbReference type="ARBA" id="ARBA00023139"/>
    </source>
</evidence>
<dbReference type="PROSITE" id="PS51257">
    <property type="entry name" value="PROKAR_LIPOPROTEIN"/>
    <property type="match status" value="1"/>
</dbReference>
<evidence type="ECO:0000256" key="3">
    <source>
        <dbReference type="ARBA" id="ARBA00023136"/>
    </source>
</evidence>
<reference evidence="8 9" key="1">
    <citation type="submission" date="2020-08" db="EMBL/GenBank/DDBJ databases">
        <title>Cohnella phylogeny.</title>
        <authorList>
            <person name="Dunlap C."/>
        </authorList>
    </citation>
    <scope>NUCLEOTIDE SEQUENCE [LARGE SCALE GENOMIC DNA]</scope>
    <source>
        <strain evidence="8 9">DSM 25239</strain>
    </source>
</reference>
<keyword evidence="5" id="KW-0449">Lipoprotein</keyword>
<evidence type="ECO:0000313" key="9">
    <source>
        <dbReference type="Proteomes" id="UP000553776"/>
    </source>
</evidence>
<feature type="chain" id="PRO_5039614293" evidence="7">
    <location>
        <begin position="23"/>
        <end position="564"/>
    </location>
</feature>